<dbReference type="Proteomes" id="UP000250235">
    <property type="component" value="Unassembled WGS sequence"/>
</dbReference>
<keyword evidence="2" id="KW-0418">Kinase</keyword>
<gene>
    <name evidence="2" type="ORF">F511_07444</name>
</gene>
<accession>A0A2Z7B1D1</accession>
<dbReference type="PANTHER" id="PTHR45890:SF7">
    <property type="entry name" value="OS07G0558000 PROTEIN"/>
    <property type="match status" value="1"/>
</dbReference>
<dbReference type="GO" id="GO:0016301">
    <property type="term" value="F:kinase activity"/>
    <property type="evidence" value="ECO:0007669"/>
    <property type="project" value="UniProtKB-KW"/>
</dbReference>
<dbReference type="InterPro" id="IPR044095">
    <property type="entry name" value="ADCK2_dom"/>
</dbReference>
<dbReference type="SUPFAM" id="SSF56112">
    <property type="entry name" value="Protein kinase-like (PK-like)"/>
    <property type="match status" value="1"/>
</dbReference>
<keyword evidence="2" id="KW-0808">Transferase</keyword>
<dbReference type="Pfam" id="PF03109">
    <property type="entry name" value="ABC1"/>
    <property type="match status" value="1"/>
</dbReference>
<proteinExistence type="predicted"/>
<keyword evidence="3" id="KW-1185">Reference proteome</keyword>
<feature type="domain" description="ABC1 atypical kinase-like" evidence="1">
    <location>
        <begin position="56"/>
        <end position="320"/>
    </location>
</feature>
<reference evidence="2 3" key="1">
    <citation type="journal article" date="2015" name="Proc. Natl. Acad. Sci. U.S.A.">
        <title>The resurrection genome of Boea hygrometrica: A blueprint for survival of dehydration.</title>
        <authorList>
            <person name="Xiao L."/>
            <person name="Yang G."/>
            <person name="Zhang L."/>
            <person name="Yang X."/>
            <person name="Zhao S."/>
            <person name="Ji Z."/>
            <person name="Zhou Q."/>
            <person name="Hu M."/>
            <person name="Wang Y."/>
            <person name="Chen M."/>
            <person name="Xu Y."/>
            <person name="Jin H."/>
            <person name="Xiao X."/>
            <person name="Hu G."/>
            <person name="Bao F."/>
            <person name="Hu Y."/>
            <person name="Wan P."/>
            <person name="Li L."/>
            <person name="Deng X."/>
            <person name="Kuang T."/>
            <person name="Xiang C."/>
            <person name="Zhu J.K."/>
            <person name="Oliver M.J."/>
            <person name="He Y."/>
        </authorList>
    </citation>
    <scope>NUCLEOTIDE SEQUENCE [LARGE SCALE GENOMIC DNA]</scope>
    <source>
        <strain evidence="3">cv. XS01</strain>
    </source>
</reference>
<organism evidence="2 3">
    <name type="scientific">Dorcoceras hygrometricum</name>
    <dbReference type="NCBI Taxonomy" id="472368"/>
    <lineage>
        <taxon>Eukaryota</taxon>
        <taxon>Viridiplantae</taxon>
        <taxon>Streptophyta</taxon>
        <taxon>Embryophyta</taxon>
        <taxon>Tracheophyta</taxon>
        <taxon>Spermatophyta</taxon>
        <taxon>Magnoliopsida</taxon>
        <taxon>eudicotyledons</taxon>
        <taxon>Gunneridae</taxon>
        <taxon>Pentapetalae</taxon>
        <taxon>asterids</taxon>
        <taxon>lamiids</taxon>
        <taxon>Lamiales</taxon>
        <taxon>Gesneriaceae</taxon>
        <taxon>Didymocarpoideae</taxon>
        <taxon>Trichosporeae</taxon>
        <taxon>Loxocarpinae</taxon>
        <taxon>Dorcoceras</taxon>
    </lineage>
</organism>
<dbReference type="PANTHER" id="PTHR45890">
    <property type="entry name" value="AARF DOMAIN CONTAINING KINASE 2 (PREDICTED)"/>
    <property type="match status" value="1"/>
</dbReference>
<dbReference type="InterPro" id="IPR052402">
    <property type="entry name" value="ADCK_kinase"/>
</dbReference>
<protein>
    <submittedName>
        <fullName evidence="2">Putative serine/threonine-protein kinase abkC</fullName>
    </submittedName>
</protein>
<dbReference type="InterPro" id="IPR011009">
    <property type="entry name" value="Kinase-like_dom_sf"/>
</dbReference>
<evidence type="ECO:0000313" key="3">
    <source>
        <dbReference type="Proteomes" id="UP000250235"/>
    </source>
</evidence>
<dbReference type="InterPro" id="IPR004147">
    <property type="entry name" value="ABC1_dom"/>
</dbReference>
<dbReference type="EMBL" id="KV011895">
    <property type="protein sequence ID" value="KZV25312.1"/>
    <property type="molecule type" value="Genomic_DNA"/>
</dbReference>
<dbReference type="AlphaFoldDB" id="A0A2Z7B1D1"/>
<dbReference type="CDD" id="cd13971">
    <property type="entry name" value="ADCK2-like"/>
    <property type="match status" value="1"/>
</dbReference>
<evidence type="ECO:0000313" key="2">
    <source>
        <dbReference type="EMBL" id="KZV25312.1"/>
    </source>
</evidence>
<sequence>MAPFSESLGTEFRKSWLRTVRVTLERAGPAFIKWGQWAAARPDLFPSDLCDELAELHTKAPAHSFSYTKRTIEKAFGRRLSEIFDEFEEEPVASGSVAQVYRATLRFRYPRQQIKPMLVAVKVRHPGVGETIRRDFLLINLFAKVSKFFPTLKWLRLDESIQQFAVFMMSQVDLAREAANLSRFIYNFRYWKDVSFPKPLYPLVHPAVLVESYEHGENILHYVDRLDGNGHIKSALAHIGTHALLKMLLVDNFVHADMHPGNILVRVLQGKGPGKALFRSKPHVIFLDVGMTAELSKKDRDNLMEFFRAVALRDGRSAAECTLRLSNKQNCPHPEEFIEDVDKTFKFWGSDEGDFIHPADCMQQLLEQVRRHRVNIDGNICTVIVTTLVLEGWQRKLDPEYDVMQTLQALLFKVDWADSLFYTIEGLMAP</sequence>
<dbReference type="OrthoDB" id="1290869at2759"/>
<name>A0A2Z7B1D1_9LAMI</name>
<evidence type="ECO:0000259" key="1">
    <source>
        <dbReference type="Pfam" id="PF03109"/>
    </source>
</evidence>